<evidence type="ECO:0000313" key="2">
    <source>
        <dbReference type="Proteomes" id="UP000229081"/>
    </source>
</evidence>
<name>A0A2K8MAP6_9SPHN</name>
<dbReference type="OrthoDB" id="7596213at2"/>
<dbReference type="AlphaFoldDB" id="A0A2K8MAP6"/>
<accession>A0A2K8MAP6</accession>
<sequence length="146" mass="16154">MGSSISDLLPLLAKRPIGGYGRAWVGARPLPAPSLIAAIAGTVGLMAEGRESDFVRVSREDISIWLTLFATHSLLHGHGEPARGLDEQVALAINSMEADASFFSKGQWEFTRRGKLYQPVSRGNGWERRRHRLWYRSESEPLPPST</sequence>
<keyword evidence="2" id="KW-1185">Reference proteome</keyword>
<dbReference type="KEGG" id="sphc:CVN68_02235"/>
<dbReference type="Proteomes" id="UP000229081">
    <property type="component" value="Chromosome"/>
</dbReference>
<gene>
    <name evidence="1" type="ORF">CVN68_02235</name>
</gene>
<evidence type="ECO:0000313" key="1">
    <source>
        <dbReference type="EMBL" id="ATY30950.1"/>
    </source>
</evidence>
<organism evidence="1 2">
    <name type="scientific">Sphingomonas psychrotolerans</name>
    <dbReference type="NCBI Taxonomy" id="1327635"/>
    <lineage>
        <taxon>Bacteria</taxon>
        <taxon>Pseudomonadati</taxon>
        <taxon>Pseudomonadota</taxon>
        <taxon>Alphaproteobacteria</taxon>
        <taxon>Sphingomonadales</taxon>
        <taxon>Sphingomonadaceae</taxon>
        <taxon>Sphingomonas</taxon>
    </lineage>
</organism>
<proteinExistence type="predicted"/>
<reference evidence="1 2" key="1">
    <citation type="submission" date="2017-11" db="EMBL/GenBank/DDBJ databases">
        <title>Complete genome sequence of Sphingomonas sp. Strain Cra20, a psychrotolerant potential plant growth promoting rhizobacteria.</title>
        <authorList>
            <person name="Luo Y."/>
        </authorList>
    </citation>
    <scope>NUCLEOTIDE SEQUENCE [LARGE SCALE GENOMIC DNA]</scope>
    <source>
        <strain evidence="1 2">Cra20</strain>
    </source>
</reference>
<protein>
    <submittedName>
        <fullName evidence="1">Uncharacterized protein</fullName>
    </submittedName>
</protein>
<dbReference type="EMBL" id="CP024923">
    <property type="protein sequence ID" value="ATY30950.1"/>
    <property type="molecule type" value="Genomic_DNA"/>
</dbReference>
<dbReference type="RefSeq" id="WP_100280761.1">
    <property type="nucleotide sequence ID" value="NZ_CP024923.1"/>
</dbReference>